<dbReference type="SUPFAM" id="SSF56672">
    <property type="entry name" value="DNA/RNA polymerases"/>
    <property type="match status" value="1"/>
</dbReference>
<dbReference type="InterPro" id="IPR051083">
    <property type="entry name" value="GrpII_Intron_Splice-Mob/Def"/>
</dbReference>
<dbReference type="PANTHER" id="PTHR34047">
    <property type="entry name" value="NUCLEAR INTRON MATURASE 1, MITOCHONDRIAL-RELATED"/>
    <property type="match status" value="1"/>
</dbReference>
<evidence type="ECO:0000259" key="1">
    <source>
        <dbReference type="PROSITE" id="PS50878"/>
    </source>
</evidence>
<keyword evidence="2" id="KW-0695">RNA-directed DNA polymerase</keyword>
<organism evidence="2 3">
    <name type="scientific">Aquipuribacter nitratireducens</name>
    <dbReference type="NCBI Taxonomy" id="650104"/>
    <lineage>
        <taxon>Bacteria</taxon>
        <taxon>Bacillati</taxon>
        <taxon>Actinomycetota</taxon>
        <taxon>Actinomycetes</taxon>
        <taxon>Micrococcales</taxon>
        <taxon>Intrasporangiaceae</taxon>
        <taxon>Aquipuribacter</taxon>
    </lineage>
</organism>
<reference evidence="3" key="1">
    <citation type="journal article" date="2019" name="Int. J. Syst. Evol. Microbiol.">
        <title>The Global Catalogue of Microorganisms (GCM) 10K type strain sequencing project: providing services to taxonomists for standard genome sequencing and annotation.</title>
        <authorList>
            <consortium name="The Broad Institute Genomics Platform"/>
            <consortium name="The Broad Institute Genome Sequencing Center for Infectious Disease"/>
            <person name="Wu L."/>
            <person name="Ma J."/>
        </authorList>
    </citation>
    <scope>NUCLEOTIDE SEQUENCE [LARGE SCALE GENOMIC DNA]</scope>
    <source>
        <strain evidence="3">CCUG 43114</strain>
    </source>
</reference>
<dbReference type="CDD" id="cd01646">
    <property type="entry name" value="RT_Bac_retron_I"/>
    <property type="match status" value="1"/>
</dbReference>
<dbReference type="InterPro" id="IPR043502">
    <property type="entry name" value="DNA/RNA_pol_sf"/>
</dbReference>
<dbReference type="Pfam" id="PF00078">
    <property type="entry name" value="RVT_1"/>
    <property type="match status" value="1"/>
</dbReference>
<dbReference type="EMBL" id="JBHSLD010000014">
    <property type="protein sequence ID" value="MFC5382116.1"/>
    <property type="molecule type" value="Genomic_DNA"/>
</dbReference>
<protein>
    <submittedName>
        <fullName evidence="2">Reverse transcriptase domain-containing protein</fullName>
    </submittedName>
</protein>
<gene>
    <name evidence="2" type="ORF">ACFPJ6_15205</name>
</gene>
<dbReference type="PROSITE" id="PS50878">
    <property type="entry name" value="RT_POL"/>
    <property type="match status" value="1"/>
</dbReference>
<keyword evidence="3" id="KW-1185">Reference proteome</keyword>
<sequence>MHDTLIERNCLLALDMVTGQAGDASLRWDPAAIARLMIPRALDPEAVEPAIVPALSRSDMLPPRPVAVPLERLRDSLLVQVVSRLNEGVVEPQRADFFRVPKSGFASRPAALLSPLDRIVWEALAEMVLQPLERVVSASVVWPRGRETIQHDVFSRGVVAWETPYIVKTDIEGFYESVDHNLLSVGLGAALRAKSTYTQAVEAFLDAVMSGPLGLPQGPPASEIFATCYLLPVDQQLEADGLRFLRYADDYVFEANDLQDGRRKLEALESRLRALGLRLSAPKTRILKMETYQRHVGASVSPRVVALQDRLRSITEERLLTSEDSDEVEGRLREIGVDDETVWELLYHRSLNLDEVIDGLRERLNPTLVDSYATFVEQEVLSLRRGRYPEDERRSQTDLEESILYLAGAEKWISSSTLIDLLTWHPTIAPAASAYLRNIAGGHPDEARSAVLDWLRAGVASDWVRSWACAVAEAEPQLVDDALAAELRLIARDPTDGPLSRAGATRALAASRRLDQQSWDIALGAASPAMASELYLDAQADPAGYPATPSPMLALGSAPLDEP</sequence>
<dbReference type="RefSeq" id="WP_340269766.1">
    <property type="nucleotide sequence ID" value="NZ_JBBEOG010000005.1"/>
</dbReference>
<accession>A0ABW0GVB6</accession>
<dbReference type="PANTHER" id="PTHR34047:SF8">
    <property type="entry name" value="PROTEIN YKFC"/>
    <property type="match status" value="1"/>
</dbReference>
<keyword evidence="2" id="KW-0548">Nucleotidyltransferase</keyword>
<evidence type="ECO:0000313" key="2">
    <source>
        <dbReference type="EMBL" id="MFC5382116.1"/>
    </source>
</evidence>
<dbReference type="Proteomes" id="UP001596122">
    <property type="component" value="Unassembled WGS sequence"/>
</dbReference>
<comment type="caution">
    <text evidence="2">The sequence shown here is derived from an EMBL/GenBank/DDBJ whole genome shotgun (WGS) entry which is preliminary data.</text>
</comment>
<name>A0ABW0GVB6_9MICO</name>
<dbReference type="GO" id="GO:0003964">
    <property type="term" value="F:RNA-directed DNA polymerase activity"/>
    <property type="evidence" value="ECO:0007669"/>
    <property type="project" value="UniProtKB-KW"/>
</dbReference>
<dbReference type="InterPro" id="IPR000477">
    <property type="entry name" value="RT_dom"/>
</dbReference>
<feature type="domain" description="Reverse transcriptase" evidence="1">
    <location>
        <begin position="81"/>
        <end position="300"/>
    </location>
</feature>
<evidence type="ECO:0000313" key="3">
    <source>
        <dbReference type="Proteomes" id="UP001596122"/>
    </source>
</evidence>
<proteinExistence type="predicted"/>
<keyword evidence="2" id="KW-0808">Transferase</keyword>